<proteinExistence type="predicted"/>
<dbReference type="RefSeq" id="WP_309489259.1">
    <property type="nucleotide sequence ID" value="NZ_JAENIG010000003.1"/>
</dbReference>
<feature type="domain" description="Glucose-6-phosphate dehydrogenase assembly protein OpcA C-terminal" evidence="2">
    <location>
        <begin position="189"/>
        <end position="355"/>
    </location>
</feature>
<dbReference type="PANTHER" id="PTHR38658:SF1">
    <property type="entry name" value="OXPP CYCLE PROTEIN OPCA-RELATED"/>
    <property type="match status" value="1"/>
</dbReference>
<dbReference type="InterPro" id="IPR046801">
    <property type="entry name" value="OpcA_G6PD_N"/>
</dbReference>
<dbReference type="AlphaFoldDB" id="A0AAE2V982"/>
<dbReference type="Pfam" id="PF20171">
    <property type="entry name" value="OpcA_G6PD_C"/>
    <property type="match status" value="1"/>
</dbReference>
<dbReference type="PANTHER" id="PTHR38658">
    <property type="entry name" value="OXPP CYCLE PROTEIN OPCA-RELATED"/>
    <property type="match status" value="1"/>
</dbReference>
<evidence type="ECO:0000259" key="2">
    <source>
        <dbReference type="Pfam" id="PF20171"/>
    </source>
</evidence>
<organism evidence="3 4">
    <name type="scientific">Oceaniferula flava</name>
    <dbReference type="NCBI Taxonomy" id="2800421"/>
    <lineage>
        <taxon>Bacteria</taxon>
        <taxon>Pseudomonadati</taxon>
        <taxon>Verrucomicrobiota</taxon>
        <taxon>Verrucomicrobiia</taxon>
        <taxon>Verrucomicrobiales</taxon>
        <taxon>Verrucomicrobiaceae</taxon>
        <taxon>Oceaniferula</taxon>
    </lineage>
</organism>
<dbReference type="InterPro" id="IPR046802">
    <property type="entry name" value="OpcA_G6PD_C"/>
</dbReference>
<gene>
    <name evidence="3" type="ORF">JIN83_06760</name>
</gene>
<dbReference type="Pfam" id="PF10128">
    <property type="entry name" value="OpcA_G6PD_assem"/>
    <property type="match status" value="1"/>
</dbReference>
<dbReference type="EMBL" id="JAENIG010000003">
    <property type="protein sequence ID" value="MBK1854653.1"/>
    <property type="molecule type" value="Genomic_DNA"/>
</dbReference>
<sequence>MTETTQDEYARALGKEVAIGSVDKELRQLWEEDKASTNASLVNLAVYSEAEGAILRNSEIVQAITREHACRAILIGIDRDAPEASIRAWITAHCHLSQQGSKSVCCEQLAFQLTGKATGRLRNTVFAHLNSDLPLVFWWQGELSPIFSERLYSLIDRFVFDSSEWSQPLESFQKINQVMEESDELYPLDLEWTRSYPMRLALAGLFDDPLAAQALEHFNQIRIVVHPDHAMAGLQILAWLVDSTGWQRSQELGLCGETSPESSQGYCFHFETNEGSNVTATVECDASSAQIGLVELSGADCTVRVLRNAGSSYQHQQLEAGDHQIDQLMPAASTDACELVADQLSRGGKNTLYRTMMPLFLDLLACQGG</sequence>
<keyword evidence="4" id="KW-1185">Reference proteome</keyword>
<protein>
    <submittedName>
        <fullName evidence="3">Glucose-6-phosphate dehydrogenase assembly protein OpcA</fullName>
    </submittedName>
</protein>
<dbReference type="InterPro" id="IPR004555">
    <property type="entry name" value="G6PDH_assembly_OpcA"/>
</dbReference>
<name>A0AAE2V982_9BACT</name>
<accession>A0AAE2V982</accession>
<comment type="caution">
    <text evidence="3">The sequence shown here is derived from an EMBL/GenBank/DDBJ whole genome shotgun (WGS) entry which is preliminary data.</text>
</comment>
<feature type="domain" description="Glucose-6-phosphate dehydrogenase assembly protein OpcA N-terminal" evidence="1">
    <location>
        <begin position="62"/>
        <end position="176"/>
    </location>
</feature>
<evidence type="ECO:0000313" key="3">
    <source>
        <dbReference type="EMBL" id="MBK1854653.1"/>
    </source>
</evidence>
<evidence type="ECO:0000313" key="4">
    <source>
        <dbReference type="Proteomes" id="UP000634206"/>
    </source>
</evidence>
<reference evidence="3" key="1">
    <citation type="submission" date="2021-01" db="EMBL/GenBank/DDBJ databases">
        <title>Modified the classification status of verrucomicrobia.</title>
        <authorList>
            <person name="Feng X."/>
        </authorList>
    </citation>
    <scope>NUCLEOTIDE SEQUENCE</scope>
    <source>
        <strain evidence="3">5K15</strain>
    </source>
</reference>
<evidence type="ECO:0000259" key="1">
    <source>
        <dbReference type="Pfam" id="PF10128"/>
    </source>
</evidence>
<dbReference type="Proteomes" id="UP000634206">
    <property type="component" value="Unassembled WGS sequence"/>
</dbReference>